<feature type="compositionally biased region" description="Polar residues" evidence="5">
    <location>
        <begin position="1"/>
        <end position="13"/>
    </location>
</feature>
<evidence type="ECO:0000256" key="3">
    <source>
        <dbReference type="ARBA" id="ARBA00022852"/>
    </source>
</evidence>
<dbReference type="PANTHER" id="PTHR45742:SF5">
    <property type="entry name" value="COMPLEMENT COMPONENT C8 BETA CHAIN"/>
    <property type="match status" value="1"/>
</dbReference>
<dbReference type="PROSITE" id="PS50092">
    <property type="entry name" value="TSP1"/>
    <property type="match status" value="1"/>
</dbReference>
<dbReference type="InterPro" id="IPR036383">
    <property type="entry name" value="TSP1_rpt_sf"/>
</dbReference>
<feature type="non-terminal residue" evidence="6">
    <location>
        <position position="1"/>
    </location>
</feature>
<evidence type="ECO:0000256" key="1">
    <source>
        <dbReference type="ARBA" id="ARBA00004613"/>
    </source>
</evidence>
<protein>
    <recommendedName>
        <fullName evidence="8">Complement component C6</fullName>
    </recommendedName>
</protein>
<dbReference type="Proteomes" id="UP000824782">
    <property type="component" value="Unassembled WGS sequence"/>
</dbReference>
<dbReference type="PANTHER" id="PTHR45742">
    <property type="entry name" value="COMPLEMENT COMPONENT C6"/>
    <property type="match status" value="1"/>
</dbReference>
<evidence type="ECO:0008006" key="8">
    <source>
        <dbReference type="Google" id="ProtNLM"/>
    </source>
</evidence>
<evidence type="ECO:0000313" key="6">
    <source>
        <dbReference type="EMBL" id="KAG8535236.1"/>
    </source>
</evidence>
<keyword evidence="4" id="KW-1015">Disulfide bond</keyword>
<sequence length="112" mass="12767">SCQSHENVANQNLPKRRAGRSADSAPDPIDCVVSEWSPWSKCDPCQKKRYRYTQMTQVPQFTGDLCFDLDRQEESCSTSMVCRNKKNCEGFTCEESGKWSIRIHHSSRATSS</sequence>
<dbReference type="GO" id="GO:0006956">
    <property type="term" value="P:complement activation"/>
    <property type="evidence" value="ECO:0007669"/>
    <property type="project" value="TreeGrafter"/>
</dbReference>
<dbReference type="InterPro" id="IPR000884">
    <property type="entry name" value="TSP1_rpt"/>
</dbReference>
<dbReference type="SMART" id="SM00209">
    <property type="entry name" value="TSP1"/>
    <property type="match status" value="1"/>
</dbReference>
<name>A0AAV6YMK7_ENGPU</name>
<dbReference type="GO" id="GO:0005576">
    <property type="term" value="C:extracellular region"/>
    <property type="evidence" value="ECO:0007669"/>
    <property type="project" value="UniProtKB-SubCell"/>
</dbReference>
<dbReference type="SUPFAM" id="SSF82895">
    <property type="entry name" value="TSP-1 type 1 repeat"/>
    <property type="match status" value="1"/>
</dbReference>
<keyword evidence="3" id="KW-0204">Cytolysis</keyword>
<evidence type="ECO:0000256" key="4">
    <source>
        <dbReference type="ARBA" id="ARBA00023157"/>
    </source>
</evidence>
<dbReference type="EMBL" id="WNYA01073444">
    <property type="protein sequence ID" value="KAG8535236.1"/>
    <property type="molecule type" value="Genomic_DNA"/>
</dbReference>
<feature type="region of interest" description="Disordered" evidence="5">
    <location>
        <begin position="1"/>
        <end position="26"/>
    </location>
</feature>
<accession>A0AAV6YMK7</accession>
<reference evidence="6" key="1">
    <citation type="thesis" date="2020" institute="ProQuest LLC" country="789 East Eisenhower Parkway, Ann Arbor, MI, USA">
        <title>Comparative Genomics and Chromosome Evolution.</title>
        <authorList>
            <person name="Mudd A.B."/>
        </authorList>
    </citation>
    <scope>NUCLEOTIDE SEQUENCE</scope>
    <source>
        <strain evidence="6">237g6f4</strain>
        <tissue evidence="6">Blood</tissue>
    </source>
</reference>
<dbReference type="Gene3D" id="2.20.100.10">
    <property type="entry name" value="Thrombospondin type-1 (TSP1) repeat"/>
    <property type="match status" value="1"/>
</dbReference>
<keyword evidence="7" id="KW-1185">Reference proteome</keyword>
<dbReference type="AlphaFoldDB" id="A0AAV6YMK7"/>
<dbReference type="GO" id="GO:0031640">
    <property type="term" value="P:killing of cells of another organism"/>
    <property type="evidence" value="ECO:0007669"/>
    <property type="project" value="UniProtKB-KW"/>
</dbReference>
<evidence type="ECO:0000256" key="5">
    <source>
        <dbReference type="SAM" id="MobiDB-lite"/>
    </source>
</evidence>
<evidence type="ECO:0000256" key="2">
    <source>
        <dbReference type="ARBA" id="ARBA00022525"/>
    </source>
</evidence>
<gene>
    <name evidence="6" type="ORF">GDO81_029070</name>
</gene>
<keyword evidence="2" id="KW-0964">Secreted</keyword>
<organism evidence="6 7">
    <name type="scientific">Engystomops pustulosus</name>
    <name type="common">Tungara frog</name>
    <name type="synonym">Physalaemus pustulosus</name>
    <dbReference type="NCBI Taxonomy" id="76066"/>
    <lineage>
        <taxon>Eukaryota</taxon>
        <taxon>Metazoa</taxon>
        <taxon>Chordata</taxon>
        <taxon>Craniata</taxon>
        <taxon>Vertebrata</taxon>
        <taxon>Euteleostomi</taxon>
        <taxon>Amphibia</taxon>
        <taxon>Batrachia</taxon>
        <taxon>Anura</taxon>
        <taxon>Neobatrachia</taxon>
        <taxon>Hyloidea</taxon>
        <taxon>Leptodactylidae</taxon>
        <taxon>Leiuperinae</taxon>
        <taxon>Engystomops</taxon>
    </lineage>
</organism>
<dbReference type="GO" id="GO:0005579">
    <property type="term" value="C:membrane attack complex"/>
    <property type="evidence" value="ECO:0007669"/>
    <property type="project" value="TreeGrafter"/>
</dbReference>
<proteinExistence type="predicted"/>
<evidence type="ECO:0000313" key="7">
    <source>
        <dbReference type="Proteomes" id="UP000824782"/>
    </source>
</evidence>
<comment type="caution">
    <text evidence="6">The sequence shown here is derived from an EMBL/GenBank/DDBJ whole genome shotgun (WGS) entry which is preliminary data.</text>
</comment>
<comment type="subcellular location">
    <subcellularLocation>
        <location evidence="1">Secreted</location>
    </subcellularLocation>
</comment>